<sequence>MFLGLSHGLCIWQKVTAIWAIPFTTQVRVGAVLQRLSQPSGEGGRAVLELAEPVA</sequence>
<proteinExistence type="predicted"/>
<comment type="caution">
    <text evidence="1">The sequence shown here is derived from an EMBL/GenBank/DDBJ whole genome shotgun (WGS) entry which is preliminary data.</text>
</comment>
<reference evidence="1" key="1">
    <citation type="submission" date="2019-08" db="EMBL/GenBank/DDBJ databases">
        <authorList>
            <person name="Kucharzyk K."/>
            <person name="Murdoch R.W."/>
            <person name="Higgins S."/>
            <person name="Loffler F."/>
        </authorList>
    </citation>
    <scope>NUCLEOTIDE SEQUENCE</scope>
</reference>
<dbReference type="EMBL" id="VSSQ01101234">
    <property type="protein sequence ID" value="MPN43070.1"/>
    <property type="molecule type" value="Genomic_DNA"/>
</dbReference>
<accession>A0A645HW27</accession>
<protein>
    <submittedName>
        <fullName evidence="1">Uncharacterized protein</fullName>
    </submittedName>
</protein>
<evidence type="ECO:0000313" key="1">
    <source>
        <dbReference type="EMBL" id="MPN43070.1"/>
    </source>
</evidence>
<dbReference type="AlphaFoldDB" id="A0A645HW27"/>
<name>A0A645HW27_9ZZZZ</name>
<organism evidence="1">
    <name type="scientific">bioreactor metagenome</name>
    <dbReference type="NCBI Taxonomy" id="1076179"/>
    <lineage>
        <taxon>unclassified sequences</taxon>
        <taxon>metagenomes</taxon>
        <taxon>ecological metagenomes</taxon>
    </lineage>
</organism>
<gene>
    <name evidence="1" type="ORF">SDC9_190629</name>
</gene>